<proteinExistence type="predicted"/>
<sequence length="472" mass="53203">MTLKLTALKNICKLTNLCAEAKAPYSTTDTNTLKDLLNALSINDHSLIISWLRLQESLLPLECLWQLQSQGLVQFTTYIYYNTHLIAGLSELFEEQIWCQDEPVRLHCAETVAGLLAVLVNLGPHTPRDIFMPSQQLLEAVIEKFVDRLLEDPLVPEEPVPFLSRLLGSSVCVQSRRKVFCVSLLRTLVQFSPESVTVEEAVRDQPELYTLSKSPPAITQVISEVMSELPAKDVVDELSKIVLEEQFNWHWLLTTMSVFVASCVQGAETLKVVVERWLSQACATKDTHLLSAAVLCARQCSGQNCQGFGSYATWFGSLQVRPTSAFTFLYSFLSELVPYEPVLFLKIHVNKVPSAPANCHSAVADYATLAKTRLADLNQTTDYVGLFGEYTTTEQEGREADVAKVIAHFHQTKQIMNIVLEASVFRRQFYEKVFLTELLKSKDLEHAEFIEKLYSVGKIPHGLYSKWQHLHS</sequence>
<evidence type="ECO:0000259" key="1">
    <source>
        <dbReference type="Pfam" id="PF15865"/>
    </source>
</evidence>
<feature type="domain" description="Fanconi anaemia group A protein N-terminal" evidence="1">
    <location>
        <begin position="53"/>
        <end position="378"/>
    </location>
</feature>
<evidence type="ECO:0000259" key="2">
    <source>
        <dbReference type="Pfam" id="PF24781"/>
    </source>
</evidence>
<name>A0A1B6L242_9HEMI</name>
<dbReference type="InterPro" id="IPR003516">
    <property type="entry name" value="FANCA"/>
</dbReference>
<dbReference type="GO" id="GO:0043240">
    <property type="term" value="C:Fanconi anaemia nuclear complex"/>
    <property type="evidence" value="ECO:0007669"/>
    <property type="project" value="InterPro"/>
</dbReference>
<reference evidence="3" key="1">
    <citation type="submission" date="2015-11" db="EMBL/GenBank/DDBJ databases">
        <title>De novo transcriptome assembly of four potential Pierce s Disease insect vectors from Arizona vineyards.</title>
        <authorList>
            <person name="Tassone E.E."/>
        </authorList>
    </citation>
    <scope>NUCLEOTIDE SEQUENCE</scope>
</reference>
<dbReference type="AlphaFoldDB" id="A0A1B6L242"/>
<evidence type="ECO:0000313" key="3">
    <source>
        <dbReference type="EMBL" id="JAT17726.1"/>
    </source>
</evidence>
<dbReference type="PANTHER" id="PTHR12047:SF2">
    <property type="entry name" value="FANCONI ANEMIA GROUP A PROTEIN"/>
    <property type="match status" value="1"/>
</dbReference>
<dbReference type="PANTHER" id="PTHR12047">
    <property type="entry name" value="FANCONI ANEMIA GROUP A PROTEIN"/>
    <property type="match status" value="1"/>
</dbReference>
<dbReference type="EMBL" id="GEBQ01022251">
    <property type="protein sequence ID" value="JAT17726.1"/>
    <property type="molecule type" value="Transcribed_RNA"/>
</dbReference>
<organism evidence="3">
    <name type="scientific">Graphocephala atropunctata</name>
    <dbReference type="NCBI Taxonomy" id="36148"/>
    <lineage>
        <taxon>Eukaryota</taxon>
        <taxon>Metazoa</taxon>
        <taxon>Ecdysozoa</taxon>
        <taxon>Arthropoda</taxon>
        <taxon>Hexapoda</taxon>
        <taxon>Insecta</taxon>
        <taxon>Pterygota</taxon>
        <taxon>Neoptera</taxon>
        <taxon>Paraneoptera</taxon>
        <taxon>Hemiptera</taxon>
        <taxon>Auchenorrhyncha</taxon>
        <taxon>Membracoidea</taxon>
        <taxon>Cicadellidae</taxon>
        <taxon>Cicadellinae</taxon>
        <taxon>Cicadellini</taxon>
        <taxon>Graphocephala</taxon>
    </lineage>
</organism>
<feature type="domain" description="Fanconi anaemia group A protein helical" evidence="2">
    <location>
        <begin position="399"/>
        <end position="468"/>
    </location>
</feature>
<dbReference type="InterPro" id="IPR055386">
    <property type="entry name" value="FANCA_helical"/>
</dbReference>
<gene>
    <name evidence="3" type="ORF">g.29032</name>
</gene>
<protein>
    <submittedName>
        <fullName evidence="3">Uncharacterized protein</fullName>
    </submittedName>
</protein>
<accession>A0A1B6L242</accession>
<dbReference type="GO" id="GO:0036297">
    <property type="term" value="P:interstrand cross-link repair"/>
    <property type="evidence" value="ECO:0007669"/>
    <property type="project" value="InterPro"/>
</dbReference>
<dbReference type="InterPro" id="IPR031729">
    <property type="entry name" value="Fanconi_A_N"/>
</dbReference>
<dbReference type="Pfam" id="PF15865">
    <property type="entry name" value="Fanconi_A_N"/>
    <property type="match status" value="1"/>
</dbReference>
<dbReference type="Pfam" id="PF24781">
    <property type="entry name" value="FANCA_helical"/>
    <property type="match status" value="1"/>
</dbReference>